<dbReference type="Proteomes" id="UP000541444">
    <property type="component" value="Unassembled WGS sequence"/>
</dbReference>
<gene>
    <name evidence="1" type="ORF">GIB67_014919</name>
</gene>
<comment type="caution">
    <text evidence="1">The sequence shown here is derived from an EMBL/GenBank/DDBJ whole genome shotgun (WGS) entry which is preliminary data.</text>
</comment>
<keyword evidence="2" id="KW-1185">Reference proteome</keyword>
<evidence type="ECO:0000313" key="1">
    <source>
        <dbReference type="EMBL" id="KAF6158125.1"/>
    </source>
</evidence>
<evidence type="ECO:0000313" key="2">
    <source>
        <dbReference type="Proteomes" id="UP000541444"/>
    </source>
</evidence>
<name>A0A7J7MT88_9MAGN</name>
<accession>A0A7J7MT88</accession>
<sequence length="51" mass="6154">MFGWITLIVNYNSKVSKYSNLEKFQWHIEQHSLHKDLTTTTQTEKRRAICK</sequence>
<dbReference type="EMBL" id="JACGCM010001237">
    <property type="protein sequence ID" value="KAF6158125.1"/>
    <property type="molecule type" value="Genomic_DNA"/>
</dbReference>
<reference evidence="1 2" key="1">
    <citation type="journal article" date="2020" name="IScience">
        <title>Genome Sequencing of the Endangered Kingdonia uniflora (Circaeasteraceae, Ranunculales) Reveals Potential Mechanisms of Evolutionary Specialization.</title>
        <authorList>
            <person name="Sun Y."/>
            <person name="Deng T."/>
            <person name="Zhang A."/>
            <person name="Moore M.J."/>
            <person name="Landis J.B."/>
            <person name="Lin N."/>
            <person name="Zhang H."/>
            <person name="Zhang X."/>
            <person name="Huang J."/>
            <person name="Zhang X."/>
            <person name="Sun H."/>
            <person name="Wang H."/>
        </authorList>
    </citation>
    <scope>NUCLEOTIDE SEQUENCE [LARGE SCALE GENOMIC DNA]</scope>
    <source>
        <strain evidence="1">TB1705</strain>
        <tissue evidence="1">Leaf</tissue>
    </source>
</reference>
<dbReference type="AlphaFoldDB" id="A0A7J7MT88"/>
<protein>
    <submittedName>
        <fullName evidence="1">Uncharacterized protein</fullName>
    </submittedName>
</protein>
<feature type="non-terminal residue" evidence="1">
    <location>
        <position position="51"/>
    </location>
</feature>
<proteinExistence type="predicted"/>
<organism evidence="1 2">
    <name type="scientific">Kingdonia uniflora</name>
    <dbReference type="NCBI Taxonomy" id="39325"/>
    <lineage>
        <taxon>Eukaryota</taxon>
        <taxon>Viridiplantae</taxon>
        <taxon>Streptophyta</taxon>
        <taxon>Embryophyta</taxon>
        <taxon>Tracheophyta</taxon>
        <taxon>Spermatophyta</taxon>
        <taxon>Magnoliopsida</taxon>
        <taxon>Ranunculales</taxon>
        <taxon>Circaeasteraceae</taxon>
        <taxon>Kingdonia</taxon>
    </lineage>
</organism>